<dbReference type="InterPro" id="IPR046938">
    <property type="entry name" value="DNA_clamp_sf"/>
</dbReference>
<dbReference type="SMART" id="SM00480">
    <property type="entry name" value="POL3Bc"/>
    <property type="match status" value="1"/>
</dbReference>
<keyword evidence="4 10" id="KW-0963">Cytoplasm</keyword>
<dbReference type="Pfam" id="PF00712">
    <property type="entry name" value="DNA_pol3_beta"/>
    <property type="match status" value="1"/>
</dbReference>
<dbReference type="PANTHER" id="PTHR30478">
    <property type="entry name" value="DNA POLYMERASE III SUBUNIT BETA"/>
    <property type="match status" value="1"/>
</dbReference>
<proteinExistence type="inferred from homology"/>
<dbReference type="GO" id="GO:0008408">
    <property type="term" value="F:3'-5' exonuclease activity"/>
    <property type="evidence" value="ECO:0007669"/>
    <property type="project" value="InterPro"/>
</dbReference>
<keyword evidence="5 10" id="KW-0808">Transferase</keyword>
<dbReference type="InterPro" id="IPR001001">
    <property type="entry name" value="DNA_polIII_beta"/>
</dbReference>
<evidence type="ECO:0000313" key="15">
    <source>
        <dbReference type="Proteomes" id="UP000243739"/>
    </source>
</evidence>
<organism evidence="14 15">
    <name type="scientific">Vulcanibacillus modesticaldus</name>
    <dbReference type="NCBI Taxonomy" id="337097"/>
    <lineage>
        <taxon>Bacteria</taxon>
        <taxon>Bacillati</taxon>
        <taxon>Bacillota</taxon>
        <taxon>Bacilli</taxon>
        <taxon>Bacillales</taxon>
        <taxon>Bacillaceae</taxon>
        <taxon>Vulcanibacillus</taxon>
    </lineage>
</organism>
<accession>A0A1D2YV87</accession>
<gene>
    <name evidence="14" type="ORF">BHF71_08015</name>
</gene>
<evidence type="ECO:0000256" key="3">
    <source>
        <dbReference type="ARBA" id="ARBA00021035"/>
    </source>
</evidence>
<dbReference type="NCBIfam" id="TIGR00663">
    <property type="entry name" value="dnan"/>
    <property type="match status" value="1"/>
</dbReference>
<comment type="similarity">
    <text evidence="2 10">Belongs to the beta sliding clamp family.</text>
</comment>
<keyword evidence="9" id="KW-0238">DNA-binding</keyword>
<dbReference type="GO" id="GO:0003887">
    <property type="term" value="F:DNA-directed DNA polymerase activity"/>
    <property type="evidence" value="ECO:0007669"/>
    <property type="project" value="UniProtKB-UniRule"/>
</dbReference>
<keyword evidence="7 10" id="KW-0235">DNA replication</keyword>
<protein>
    <recommendedName>
        <fullName evidence="3 10">Beta sliding clamp</fullName>
    </recommendedName>
</protein>
<dbReference type="Pfam" id="PF02767">
    <property type="entry name" value="DNA_pol3_beta_2"/>
    <property type="match status" value="1"/>
</dbReference>
<comment type="subunit">
    <text evidence="10">Forms a ring-shaped head-to-tail homodimer around DNA.</text>
</comment>
<evidence type="ECO:0000313" key="14">
    <source>
        <dbReference type="EMBL" id="OEF99629.1"/>
    </source>
</evidence>
<evidence type="ECO:0000256" key="4">
    <source>
        <dbReference type="ARBA" id="ARBA00022490"/>
    </source>
</evidence>
<comment type="function">
    <text evidence="10">Confers DNA tethering and processivity to DNA polymerases and other proteins. Acts as a clamp, forming a ring around DNA (a reaction catalyzed by the clamp-loading complex) which diffuses in an ATP-independent manner freely and bidirectionally along dsDNA. Initially characterized for its ability to contact the catalytic subunit of DNA polymerase III (Pol III), a complex, multichain enzyme responsible for most of the replicative synthesis in bacteria; Pol III exhibits 3'-5' exonuclease proofreading activity. The beta chain is required for initiation of replication as well as for processivity of DNA replication.</text>
</comment>
<evidence type="ECO:0000256" key="2">
    <source>
        <dbReference type="ARBA" id="ARBA00010752"/>
    </source>
</evidence>
<evidence type="ECO:0000259" key="11">
    <source>
        <dbReference type="Pfam" id="PF00712"/>
    </source>
</evidence>
<evidence type="ECO:0000256" key="8">
    <source>
        <dbReference type="ARBA" id="ARBA00022932"/>
    </source>
</evidence>
<comment type="caution">
    <text evidence="14">The sequence shown here is derived from an EMBL/GenBank/DDBJ whole genome shotgun (WGS) entry which is preliminary data.</text>
</comment>
<dbReference type="InterPro" id="IPR022637">
    <property type="entry name" value="DNA_polIII_beta_cen"/>
</dbReference>
<evidence type="ECO:0000256" key="7">
    <source>
        <dbReference type="ARBA" id="ARBA00022705"/>
    </source>
</evidence>
<dbReference type="AlphaFoldDB" id="A0A1D2YV87"/>
<dbReference type="PANTHER" id="PTHR30478:SF0">
    <property type="entry name" value="BETA SLIDING CLAMP"/>
    <property type="match status" value="1"/>
</dbReference>
<name>A0A1D2YV87_9BACI</name>
<dbReference type="RefSeq" id="WP_069656484.1">
    <property type="nucleotide sequence ID" value="NZ_MIJF01000017.1"/>
</dbReference>
<evidence type="ECO:0000256" key="9">
    <source>
        <dbReference type="ARBA" id="ARBA00023125"/>
    </source>
</evidence>
<evidence type="ECO:0000259" key="13">
    <source>
        <dbReference type="Pfam" id="PF02768"/>
    </source>
</evidence>
<dbReference type="InterPro" id="IPR022634">
    <property type="entry name" value="DNA_polIII_beta_N"/>
</dbReference>
<dbReference type="GO" id="GO:0003677">
    <property type="term" value="F:DNA binding"/>
    <property type="evidence" value="ECO:0007669"/>
    <property type="project" value="UniProtKB-UniRule"/>
</dbReference>
<evidence type="ECO:0000256" key="5">
    <source>
        <dbReference type="ARBA" id="ARBA00022679"/>
    </source>
</evidence>
<evidence type="ECO:0000256" key="1">
    <source>
        <dbReference type="ARBA" id="ARBA00004496"/>
    </source>
</evidence>
<dbReference type="Pfam" id="PF02768">
    <property type="entry name" value="DNA_pol3_beta_3"/>
    <property type="match status" value="1"/>
</dbReference>
<keyword evidence="6 10" id="KW-0548">Nucleotidyltransferase</keyword>
<dbReference type="OrthoDB" id="8421503at2"/>
<sequence>MHFTIKKSHLVDALSHVNKAVSAKNAISILTGIKFEISNDGLTLTGSDSDISIQIFIPSVLNEDEIVQIFEPGKIVLPKYTFEIIKKLPNDEIEFKIVDHLTVLIKSGSSEFRLIGFEAEEYPELPQIDQKDIFTIQGKLLKTMIIQTIFAVSTKESRPILTGVLWNLNGQNLKFVATDSHRLAIRESTVENPMGLSFNNVVIPGKSLNELSKILDDHQVPVEVIVTDHQLFVKIDNLVFFSRLLDGTYPDISRIIPEKGKTKIRVQTKEILDAIERVALIAKDAKNNIVKLTTLDNQLLEISSNSLETGKANEQILAKELTGEPIKISFNAKYTIDALKTIDSQEIDIEFTGALSPFVIKPVDHDRMLHLILPIRTY</sequence>
<reference evidence="14 15" key="1">
    <citation type="submission" date="2016-09" db="EMBL/GenBank/DDBJ databases">
        <title>Draft genome sequence for the type strain of Vulcanibacillus modesticaldus BR, a strictly anaerobic, moderately thermophilic, and nitrate-reducing bacterium from deep sea-hydrothermal vents of the Mid-Atlantic Ridge.</title>
        <authorList>
            <person name="Abin C.A."/>
            <person name="Hollibaugh J.T."/>
        </authorList>
    </citation>
    <scope>NUCLEOTIDE SEQUENCE [LARGE SCALE GENOMIC DNA]</scope>
    <source>
        <strain evidence="14 15">BR</strain>
    </source>
</reference>
<dbReference type="GO" id="GO:0009360">
    <property type="term" value="C:DNA polymerase III complex"/>
    <property type="evidence" value="ECO:0007669"/>
    <property type="project" value="InterPro"/>
</dbReference>
<dbReference type="Proteomes" id="UP000243739">
    <property type="component" value="Unassembled WGS sequence"/>
</dbReference>
<dbReference type="Gene3D" id="3.10.150.10">
    <property type="entry name" value="DNA Polymerase III, subunit A, domain 2"/>
    <property type="match status" value="1"/>
</dbReference>
<dbReference type="GO" id="GO:0005737">
    <property type="term" value="C:cytoplasm"/>
    <property type="evidence" value="ECO:0007669"/>
    <property type="project" value="UniProtKB-SubCell"/>
</dbReference>
<dbReference type="CDD" id="cd00140">
    <property type="entry name" value="beta_clamp"/>
    <property type="match status" value="1"/>
</dbReference>
<feature type="domain" description="DNA polymerase III beta sliding clamp N-terminal" evidence="11">
    <location>
        <begin position="1"/>
        <end position="126"/>
    </location>
</feature>
<evidence type="ECO:0000259" key="12">
    <source>
        <dbReference type="Pfam" id="PF02767"/>
    </source>
</evidence>
<evidence type="ECO:0000256" key="10">
    <source>
        <dbReference type="PIRNR" id="PIRNR000804"/>
    </source>
</evidence>
<feature type="domain" description="DNA polymerase III beta sliding clamp C-terminal" evidence="13">
    <location>
        <begin position="254"/>
        <end position="376"/>
    </location>
</feature>
<dbReference type="Gene3D" id="3.70.10.10">
    <property type="match status" value="1"/>
</dbReference>
<dbReference type="STRING" id="337097.BHF71_08015"/>
<keyword evidence="8 10" id="KW-0239">DNA-directed DNA polymerase</keyword>
<dbReference type="InterPro" id="IPR022635">
    <property type="entry name" value="DNA_polIII_beta_C"/>
</dbReference>
<dbReference type="GO" id="GO:0006271">
    <property type="term" value="P:DNA strand elongation involved in DNA replication"/>
    <property type="evidence" value="ECO:0007669"/>
    <property type="project" value="TreeGrafter"/>
</dbReference>
<keyword evidence="15" id="KW-1185">Reference proteome</keyword>
<dbReference type="SUPFAM" id="SSF55979">
    <property type="entry name" value="DNA clamp"/>
    <property type="match status" value="3"/>
</dbReference>
<comment type="subcellular location">
    <subcellularLocation>
        <location evidence="1 10">Cytoplasm</location>
    </subcellularLocation>
</comment>
<dbReference type="EMBL" id="MIJF01000017">
    <property type="protein sequence ID" value="OEF99629.1"/>
    <property type="molecule type" value="Genomic_DNA"/>
</dbReference>
<dbReference type="PIRSF" id="PIRSF000804">
    <property type="entry name" value="DNA_pol_III_b"/>
    <property type="match status" value="1"/>
</dbReference>
<feature type="domain" description="DNA polymerase III beta sliding clamp central" evidence="12">
    <location>
        <begin position="136"/>
        <end position="251"/>
    </location>
</feature>
<evidence type="ECO:0000256" key="6">
    <source>
        <dbReference type="ARBA" id="ARBA00022695"/>
    </source>
</evidence>